<dbReference type="SUPFAM" id="SSF52172">
    <property type="entry name" value="CheY-like"/>
    <property type="match status" value="1"/>
</dbReference>
<accession>A0A9X1UUA0</accession>
<dbReference type="PROSITE" id="PS50110">
    <property type="entry name" value="RESPONSE_REGULATORY"/>
    <property type="match status" value="1"/>
</dbReference>
<dbReference type="SMART" id="SM00448">
    <property type="entry name" value="REC"/>
    <property type="match status" value="1"/>
</dbReference>
<dbReference type="GO" id="GO:0000160">
    <property type="term" value="P:phosphorelay signal transduction system"/>
    <property type="evidence" value="ECO:0007669"/>
    <property type="project" value="InterPro"/>
</dbReference>
<dbReference type="Pfam" id="PF00072">
    <property type="entry name" value="Response_reg"/>
    <property type="match status" value="1"/>
</dbReference>
<dbReference type="Proteomes" id="UP001139344">
    <property type="component" value="Unassembled WGS sequence"/>
</dbReference>
<dbReference type="PANTHER" id="PTHR44520">
    <property type="entry name" value="RESPONSE REGULATOR RCP1-RELATED"/>
    <property type="match status" value="1"/>
</dbReference>
<dbReference type="PANTHER" id="PTHR44520:SF2">
    <property type="entry name" value="RESPONSE REGULATOR RCP1"/>
    <property type="match status" value="1"/>
</dbReference>
<dbReference type="Gene3D" id="3.40.50.2300">
    <property type="match status" value="1"/>
</dbReference>
<organism evidence="3 4">
    <name type="scientific">Christiangramia crocea</name>
    <dbReference type="NCBI Taxonomy" id="2904124"/>
    <lineage>
        <taxon>Bacteria</taxon>
        <taxon>Pseudomonadati</taxon>
        <taxon>Bacteroidota</taxon>
        <taxon>Flavobacteriia</taxon>
        <taxon>Flavobacteriales</taxon>
        <taxon>Flavobacteriaceae</taxon>
        <taxon>Christiangramia</taxon>
    </lineage>
</organism>
<dbReference type="InterPro" id="IPR052893">
    <property type="entry name" value="TCS_response_regulator"/>
</dbReference>
<comment type="caution">
    <text evidence="3">The sequence shown here is derived from an EMBL/GenBank/DDBJ whole genome shotgun (WGS) entry which is preliminary data.</text>
</comment>
<protein>
    <submittedName>
        <fullName evidence="3">Response regulator</fullName>
    </submittedName>
</protein>
<gene>
    <name evidence="3" type="ORF">LU635_02050</name>
</gene>
<keyword evidence="1" id="KW-0597">Phosphoprotein</keyword>
<dbReference type="InterPro" id="IPR011006">
    <property type="entry name" value="CheY-like_superfamily"/>
</dbReference>
<name>A0A9X1UUA0_9FLAO</name>
<evidence type="ECO:0000256" key="1">
    <source>
        <dbReference type="PROSITE-ProRule" id="PRU00169"/>
    </source>
</evidence>
<dbReference type="AlphaFoldDB" id="A0A9X1UUA0"/>
<keyword evidence="4" id="KW-1185">Reference proteome</keyword>
<evidence type="ECO:0000313" key="4">
    <source>
        <dbReference type="Proteomes" id="UP001139344"/>
    </source>
</evidence>
<evidence type="ECO:0000313" key="3">
    <source>
        <dbReference type="EMBL" id="MCG9970404.1"/>
    </source>
</evidence>
<feature type="domain" description="Response regulatory" evidence="2">
    <location>
        <begin position="7"/>
        <end position="131"/>
    </location>
</feature>
<feature type="modified residue" description="4-aspartylphosphate" evidence="1">
    <location>
        <position position="63"/>
    </location>
</feature>
<dbReference type="RefSeq" id="WP_240095681.1">
    <property type="nucleotide sequence ID" value="NZ_JAJSON010000007.1"/>
</dbReference>
<dbReference type="InterPro" id="IPR001789">
    <property type="entry name" value="Sig_transdc_resp-reg_receiver"/>
</dbReference>
<dbReference type="EMBL" id="JAJSON010000007">
    <property type="protein sequence ID" value="MCG9970404.1"/>
    <property type="molecule type" value="Genomic_DNA"/>
</dbReference>
<reference evidence="3" key="1">
    <citation type="submission" date="2021-12" db="EMBL/GenBank/DDBJ databases">
        <title>Description of Gramella crocea sp. nov., a new bacterium isolated from activated sludge.</title>
        <authorList>
            <person name="Zhang X."/>
        </authorList>
    </citation>
    <scope>NUCLEOTIDE SEQUENCE</scope>
    <source>
        <strain evidence="3">YB25</strain>
    </source>
</reference>
<evidence type="ECO:0000259" key="2">
    <source>
        <dbReference type="PROSITE" id="PS50110"/>
    </source>
</evidence>
<sequence>MTLQTLQTIIIDDDSIVTFLQSKIVSKTGLDKVPVIFKDPLEAIDFLKENLTKDPGHYLIMLDINMPAMTGWEFLDRLKEIPNNEHCHVVMVTSSIDRKDKRNAANDPHVIDFIEKPVSAKHCNKLKGVSTLSPFFEEN</sequence>
<proteinExistence type="predicted"/>